<dbReference type="InterPro" id="IPR004468">
    <property type="entry name" value="CTP_synthase"/>
</dbReference>
<dbReference type="Gene3D" id="3.40.50.880">
    <property type="match status" value="1"/>
</dbReference>
<comment type="caution">
    <text evidence="11">The sequence shown here is derived from an EMBL/GenBank/DDBJ whole genome shotgun (WGS) entry which is preliminary data.</text>
</comment>
<evidence type="ECO:0000256" key="6">
    <source>
        <dbReference type="ARBA" id="ARBA00022840"/>
    </source>
</evidence>
<keyword evidence="8" id="KW-0665">Pyrimidine biosynthesis</keyword>
<accession>A0A2M7Q8S1</accession>
<comment type="similarity">
    <text evidence="2">Belongs to the CTP synthase family.</text>
</comment>
<feature type="domain" description="Glutamine amidotransferase" evidence="10">
    <location>
        <begin position="20"/>
        <end position="123"/>
    </location>
</feature>
<dbReference type="EC" id="6.3.4.2" evidence="3"/>
<evidence type="ECO:0000313" key="11">
    <source>
        <dbReference type="EMBL" id="PIY59512.1"/>
    </source>
</evidence>
<dbReference type="Proteomes" id="UP000230363">
    <property type="component" value="Unassembled WGS sequence"/>
</dbReference>
<dbReference type="SUPFAM" id="SSF52317">
    <property type="entry name" value="Class I glutamine amidotransferase-like"/>
    <property type="match status" value="1"/>
</dbReference>
<dbReference type="InterPro" id="IPR029062">
    <property type="entry name" value="Class_I_gatase-like"/>
</dbReference>
<dbReference type="GO" id="GO:0005829">
    <property type="term" value="C:cytosol"/>
    <property type="evidence" value="ECO:0007669"/>
    <property type="project" value="TreeGrafter"/>
</dbReference>
<dbReference type="GO" id="GO:0005524">
    <property type="term" value="F:ATP binding"/>
    <property type="evidence" value="ECO:0007669"/>
    <property type="project" value="UniProtKB-KW"/>
</dbReference>
<evidence type="ECO:0000259" key="10">
    <source>
        <dbReference type="Pfam" id="PF00117"/>
    </source>
</evidence>
<keyword evidence="5" id="KW-0547">Nucleotide-binding</keyword>
<reference evidence="12" key="1">
    <citation type="submission" date="2017-09" db="EMBL/GenBank/DDBJ databases">
        <title>Depth-based differentiation of microbial function through sediment-hosted aquifers and enrichment of novel symbionts in the deep terrestrial subsurface.</title>
        <authorList>
            <person name="Probst A.J."/>
            <person name="Ladd B."/>
            <person name="Jarett J.K."/>
            <person name="Geller-Mcgrath D.E."/>
            <person name="Sieber C.M.K."/>
            <person name="Emerson J.B."/>
            <person name="Anantharaman K."/>
            <person name="Thomas B.C."/>
            <person name="Malmstrom R."/>
            <person name="Stieglmeier M."/>
            <person name="Klingl A."/>
            <person name="Woyke T."/>
            <person name="Ryan C.M."/>
            <person name="Banfield J.F."/>
        </authorList>
    </citation>
    <scope>NUCLEOTIDE SEQUENCE [LARGE SCALE GENOMIC DNA]</scope>
</reference>
<dbReference type="AlphaFoldDB" id="A0A2M7Q8S1"/>
<keyword evidence="4" id="KW-0436">Ligase</keyword>
<proteinExistence type="inferred from homology"/>
<dbReference type="GO" id="GO:0019856">
    <property type="term" value="P:pyrimidine nucleobase biosynthetic process"/>
    <property type="evidence" value="ECO:0007669"/>
    <property type="project" value="TreeGrafter"/>
</dbReference>
<dbReference type="PANTHER" id="PTHR11550">
    <property type="entry name" value="CTP SYNTHASE"/>
    <property type="match status" value="1"/>
</dbReference>
<keyword evidence="6" id="KW-0067">ATP-binding</keyword>
<dbReference type="PROSITE" id="PS51273">
    <property type="entry name" value="GATASE_TYPE_1"/>
    <property type="match status" value="1"/>
</dbReference>
<sequence length="129" mass="15244">ETPYPVIDILPEQKKHLADKNYGATMRLGVYPAAIKKKTIVYSAYKEPLISERHRHRYEVNPDYIERIEKKGLIFSGFSPNRRLMEIIELPKEKHPFFVASQFHPELKSRPFKPHPLFREFIKAAINKK</sequence>
<organism evidence="11 12">
    <name type="scientific">Candidatus Wolfebacteria bacterium CG_4_10_14_0_8_um_filter_37_11</name>
    <dbReference type="NCBI Taxonomy" id="1975062"/>
    <lineage>
        <taxon>Bacteria</taxon>
        <taxon>Candidatus Wolfeibacteriota</taxon>
    </lineage>
</organism>
<dbReference type="UniPathway" id="UPA00159">
    <property type="reaction ID" value="UER00277"/>
</dbReference>
<evidence type="ECO:0000256" key="8">
    <source>
        <dbReference type="ARBA" id="ARBA00022975"/>
    </source>
</evidence>
<evidence type="ECO:0000256" key="7">
    <source>
        <dbReference type="ARBA" id="ARBA00022962"/>
    </source>
</evidence>
<keyword evidence="7" id="KW-0315">Glutamine amidotransferase</keyword>
<dbReference type="GO" id="GO:0042802">
    <property type="term" value="F:identical protein binding"/>
    <property type="evidence" value="ECO:0007669"/>
    <property type="project" value="TreeGrafter"/>
</dbReference>
<evidence type="ECO:0000256" key="9">
    <source>
        <dbReference type="ARBA" id="ARBA00047781"/>
    </source>
</evidence>
<dbReference type="InterPro" id="IPR017926">
    <property type="entry name" value="GATASE"/>
</dbReference>
<protein>
    <recommendedName>
        <fullName evidence="3">CTP synthase (glutamine hydrolyzing)</fullName>
        <ecNumber evidence="3">6.3.4.2</ecNumber>
    </recommendedName>
</protein>
<evidence type="ECO:0000256" key="5">
    <source>
        <dbReference type="ARBA" id="ARBA00022741"/>
    </source>
</evidence>
<feature type="non-terminal residue" evidence="11">
    <location>
        <position position="1"/>
    </location>
</feature>
<dbReference type="Pfam" id="PF00117">
    <property type="entry name" value="GATase"/>
    <property type="match status" value="1"/>
</dbReference>
<gene>
    <name evidence="11" type="ORF">COY96_01480</name>
</gene>
<dbReference type="PANTHER" id="PTHR11550:SF0">
    <property type="entry name" value="CTP SYNTHASE-RELATED"/>
    <property type="match status" value="1"/>
</dbReference>
<dbReference type="GO" id="GO:0044210">
    <property type="term" value="P:'de novo' CTP biosynthetic process"/>
    <property type="evidence" value="ECO:0007669"/>
    <property type="project" value="UniProtKB-UniPathway"/>
</dbReference>
<dbReference type="GO" id="GO:0003883">
    <property type="term" value="F:CTP synthase activity"/>
    <property type="evidence" value="ECO:0007669"/>
    <property type="project" value="UniProtKB-EC"/>
</dbReference>
<name>A0A2M7Q8S1_9BACT</name>
<comment type="catalytic activity">
    <reaction evidence="9">
        <text>UTP + L-glutamine + ATP + H2O = CTP + L-glutamate + ADP + phosphate + 2 H(+)</text>
        <dbReference type="Rhea" id="RHEA:26426"/>
        <dbReference type="ChEBI" id="CHEBI:15377"/>
        <dbReference type="ChEBI" id="CHEBI:15378"/>
        <dbReference type="ChEBI" id="CHEBI:29985"/>
        <dbReference type="ChEBI" id="CHEBI:30616"/>
        <dbReference type="ChEBI" id="CHEBI:37563"/>
        <dbReference type="ChEBI" id="CHEBI:43474"/>
        <dbReference type="ChEBI" id="CHEBI:46398"/>
        <dbReference type="ChEBI" id="CHEBI:58359"/>
        <dbReference type="ChEBI" id="CHEBI:456216"/>
        <dbReference type="EC" id="6.3.4.2"/>
    </reaction>
</comment>
<evidence type="ECO:0000313" key="12">
    <source>
        <dbReference type="Proteomes" id="UP000230363"/>
    </source>
</evidence>
<comment type="pathway">
    <text evidence="1">Pyrimidine metabolism; CTP biosynthesis via de novo pathway; CTP from UDP: step 2/2.</text>
</comment>
<evidence type="ECO:0000256" key="3">
    <source>
        <dbReference type="ARBA" id="ARBA00012291"/>
    </source>
</evidence>
<evidence type="ECO:0000256" key="1">
    <source>
        <dbReference type="ARBA" id="ARBA00005171"/>
    </source>
</evidence>
<evidence type="ECO:0000256" key="4">
    <source>
        <dbReference type="ARBA" id="ARBA00022598"/>
    </source>
</evidence>
<dbReference type="EMBL" id="PFKZ01000056">
    <property type="protein sequence ID" value="PIY59512.1"/>
    <property type="molecule type" value="Genomic_DNA"/>
</dbReference>
<evidence type="ECO:0000256" key="2">
    <source>
        <dbReference type="ARBA" id="ARBA00007533"/>
    </source>
</evidence>